<feature type="domain" description="C2H2-type" evidence="9">
    <location>
        <begin position="149"/>
        <end position="176"/>
    </location>
</feature>
<gene>
    <name evidence="10" type="ORF">V5799_024457</name>
</gene>
<dbReference type="SUPFAM" id="SSF57667">
    <property type="entry name" value="beta-beta-alpha zinc fingers"/>
    <property type="match status" value="1"/>
</dbReference>
<feature type="domain" description="C2H2-type" evidence="9">
    <location>
        <begin position="121"/>
        <end position="143"/>
    </location>
</feature>
<evidence type="ECO:0000256" key="3">
    <source>
        <dbReference type="ARBA" id="ARBA00022737"/>
    </source>
</evidence>
<dbReference type="AlphaFoldDB" id="A0AAQ4ECI3"/>
<dbReference type="PANTHER" id="PTHR24394">
    <property type="entry name" value="ZINC FINGER PROTEIN"/>
    <property type="match status" value="1"/>
</dbReference>
<keyword evidence="11" id="KW-1185">Reference proteome</keyword>
<dbReference type="GO" id="GO:0008270">
    <property type="term" value="F:zinc ion binding"/>
    <property type="evidence" value="ECO:0007669"/>
    <property type="project" value="UniProtKB-KW"/>
</dbReference>
<dbReference type="Proteomes" id="UP001321473">
    <property type="component" value="Unassembled WGS sequence"/>
</dbReference>
<dbReference type="PROSITE" id="PS50157">
    <property type="entry name" value="ZINC_FINGER_C2H2_2"/>
    <property type="match status" value="2"/>
</dbReference>
<dbReference type="SMART" id="SM00355">
    <property type="entry name" value="ZnF_C2H2"/>
    <property type="match status" value="4"/>
</dbReference>
<dbReference type="PROSITE" id="PS00028">
    <property type="entry name" value="ZINC_FINGER_C2H2_1"/>
    <property type="match status" value="3"/>
</dbReference>
<keyword evidence="4 7" id="KW-0863">Zinc-finger</keyword>
<dbReference type="InterPro" id="IPR036236">
    <property type="entry name" value="Znf_C2H2_sf"/>
</dbReference>
<evidence type="ECO:0000256" key="1">
    <source>
        <dbReference type="ARBA" id="ARBA00004123"/>
    </source>
</evidence>
<dbReference type="Gene3D" id="3.30.160.60">
    <property type="entry name" value="Classic Zinc Finger"/>
    <property type="match status" value="2"/>
</dbReference>
<feature type="region of interest" description="Disordered" evidence="8">
    <location>
        <begin position="17"/>
        <end position="45"/>
    </location>
</feature>
<dbReference type="Pfam" id="PF00096">
    <property type="entry name" value="zf-C2H2"/>
    <property type="match status" value="1"/>
</dbReference>
<evidence type="ECO:0000256" key="4">
    <source>
        <dbReference type="ARBA" id="ARBA00022771"/>
    </source>
</evidence>
<evidence type="ECO:0000256" key="5">
    <source>
        <dbReference type="ARBA" id="ARBA00022833"/>
    </source>
</evidence>
<reference evidence="10 11" key="1">
    <citation type="journal article" date="2023" name="Arcadia Sci">
        <title>De novo assembly of a long-read Amblyomma americanum tick genome.</title>
        <authorList>
            <person name="Chou S."/>
            <person name="Poskanzer K.E."/>
            <person name="Rollins M."/>
            <person name="Thuy-Boun P.S."/>
        </authorList>
    </citation>
    <scope>NUCLEOTIDE SEQUENCE [LARGE SCALE GENOMIC DNA]</scope>
    <source>
        <strain evidence="10">F_SG_1</strain>
        <tissue evidence="10">Salivary glands</tissue>
    </source>
</reference>
<dbReference type="GO" id="GO:0000981">
    <property type="term" value="F:DNA-binding transcription factor activity, RNA polymerase II-specific"/>
    <property type="evidence" value="ECO:0007669"/>
    <property type="project" value="TreeGrafter"/>
</dbReference>
<proteinExistence type="predicted"/>
<dbReference type="GO" id="GO:0005634">
    <property type="term" value="C:nucleus"/>
    <property type="evidence" value="ECO:0007669"/>
    <property type="project" value="UniProtKB-SubCell"/>
</dbReference>
<evidence type="ECO:0000313" key="11">
    <source>
        <dbReference type="Proteomes" id="UP001321473"/>
    </source>
</evidence>
<evidence type="ECO:0000313" key="10">
    <source>
        <dbReference type="EMBL" id="KAK8772298.1"/>
    </source>
</evidence>
<sequence>MDRDTVMSLVTIGLPPMDDVWQGSSSESMDSDAPPATRRQVSEQRSRLRVIRSMGEAALPHCRECELQFRNPSRLVSHHVYKHQSPGATERGKKVPCPICQQRCKSRRTMTAHLGTHLGERLCKKCGAEFASAGTAAAHKRFHRTAGNFICEECEKLFARQSDLNSHHWIEHAQPY</sequence>
<keyword evidence="6" id="KW-0539">Nucleus</keyword>
<accession>A0AAQ4ECI3</accession>
<evidence type="ECO:0000259" key="9">
    <source>
        <dbReference type="PROSITE" id="PS50157"/>
    </source>
</evidence>
<evidence type="ECO:0000256" key="2">
    <source>
        <dbReference type="ARBA" id="ARBA00022723"/>
    </source>
</evidence>
<keyword evidence="5" id="KW-0862">Zinc</keyword>
<keyword evidence="2" id="KW-0479">Metal-binding</keyword>
<comment type="subcellular location">
    <subcellularLocation>
        <location evidence="1">Nucleus</location>
    </subcellularLocation>
</comment>
<dbReference type="EMBL" id="JARKHS020018508">
    <property type="protein sequence ID" value="KAK8772298.1"/>
    <property type="molecule type" value="Genomic_DNA"/>
</dbReference>
<dbReference type="PANTHER" id="PTHR24394:SF44">
    <property type="entry name" value="ZINC FINGER PROTEIN 271-LIKE"/>
    <property type="match status" value="1"/>
</dbReference>
<comment type="caution">
    <text evidence="10">The sequence shown here is derived from an EMBL/GenBank/DDBJ whole genome shotgun (WGS) entry which is preliminary data.</text>
</comment>
<protein>
    <recommendedName>
        <fullName evidence="9">C2H2-type domain-containing protein</fullName>
    </recommendedName>
</protein>
<keyword evidence="3" id="KW-0677">Repeat</keyword>
<evidence type="ECO:0000256" key="7">
    <source>
        <dbReference type="PROSITE-ProRule" id="PRU00042"/>
    </source>
</evidence>
<organism evidence="10 11">
    <name type="scientific">Amblyomma americanum</name>
    <name type="common">Lone star tick</name>
    <dbReference type="NCBI Taxonomy" id="6943"/>
    <lineage>
        <taxon>Eukaryota</taxon>
        <taxon>Metazoa</taxon>
        <taxon>Ecdysozoa</taxon>
        <taxon>Arthropoda</taxon>
        <taxon>Chelicerata</taxon>
        <taxon>Arachnida</taxon>
        <taxon>Acari</taxon>
        <taxon>Parasitiformes</taxon>
        <taxon>Ixodida</taxon>
        <taxon>Ixodoidea</taxon>
        <taxon>Ixodidae</taxon>
        <taxon>Amblyomminae</taxon>
        <taxon>Amblyomma</taxon>
    </lineage>
</organism>
<dbReference type="Pfam" id="PF12874">
    <property type="entry name" value="zf-met"/>
    <property type="match status" value="1"/>
</dbReference>
<evidence type="ECO:0000256" key="8">
    <source>
        <dbReference type="SAM" id="MobiDB-lite"/>
    </source>
</evidence>
<dbReference type="InterPro" id="IPR013087">
    <property type="entry name" value="Znf_C2H2_type"/>
</dbReference>
<evidence type="ECO:0000256" key="6">
    <source>
        <dbReference type="ARBA" id="ARBA00023242"/>
    </source>
</evidence>
<name>A0AAQ4ECI3_AMBAM</name>